<dbReference type="VEuPathDB" id="FungiDB:CJI97_001167"/>
<organism evidence="1 2">
    <name type="scientific">Candidozyma auris</name>
    <name type="common">Yeast</name>
    <name type="synonym">Candida auris</name>
    <dbReference type="NCBI Taxonomy" id="498019"/>
    <lineage>
        <taxon>Eukaryota</taxon>
        <taxon>Fungi</taxon>
        <taxon>Dikarya</taxon>
        <taxon>Ascomycota</taxon>
        <taxon>Saccharomycotina</taxon>
        <taxon>Pichiomycetes</taxon>
        <taxon>Metschnikowiaceae</taxon>
        <taxon>Candidozyma</taxon>
    </lineage>
</organism>
<sequence length="751" mass="86112">MRFQTTIRALFMNDTKMVNFLSLAQFSEDFERFIHHRGEAKLVRSSSREIRDAFDYRRLLLPYNNDHLCIRDSGFLEDITSFTGNDTSELAISDGEHEQSSSAESFDVDEGLGFLASEVQIDPRFLRLLNHDNDNWELRDDTSITTNDALLWGDVLYKYERLSESCERNYYTDLVYEGEGAEQRGLRSDYSTLVRDRSLYDAEKPDLQLFKEFRSADLNPSRIYTDLLELRRHNFQILEGLRESNLFKNNLASFITDHRVLEHFLVVACHSSILVYKMSSLILKPMYSPLLRFDTRPLATARQHIAAAVSQADPHTINYVKSSTWMDNEVLAACTDDGRVLVWETNRVFEAIRRKPFSPGVYYSLRFNADYELPLGASCWCVDFGSATNEVGVRHHIVVGSSNARTVHLFYFNSKQSLFEAVESQKLKHNIPEVSILRYNVTGSSHEVEVCVACISGEVGILKFSFTVDERMQSKKVTLSRVIEASDNCWTAKPIPDIYFKPVSSYRSLTGLYDIDEKLTQRAVHSESSFFCHGPIVTNIAAGIRYFQIPTIQWKNARYRKRTYKPFDNIDDEYRRIKLSLSRSLLEDQKKYACDYHIAVSTPKQGALLRGDSLLCVASTEEIFELAPSQVDENDFALWVNRISITLLIPELLAFVLATQAGLVTIMRLCQYNGHFSMRQEYVIPVIPSQQDPDVLNILNPIVGVTAQNVSVLVDYPRYLLCVIFANGKCYSYELFHTGEDRKMDIIGLQL</sequence>
<dbReference type="VEuPathDB" id="FungiDB:B9J08_001436"/>
<dbReference type="Pfam" id="PF08728">
    <property type="entry name" value="CRT10"/>
    <property type="match status" value="2"/>
</dbReference>
<gene>
    <name evidence="1" type="ORF">QG37_06395</name>
</gene>
<proteinExistence type="predicted"/>
<dbReference type="Gene3D" id="2.130.10.10">
    <property type="entry name" value="YVTN repeat-like/Quinoprotein amine dehydrogenase"/>
    <property type="match status" value="1"/>
</dbReference>
<dbReference type="InterPro" id="IPR014839">
    <property type="entry name" value="Crt10"/>
</dbReference>
<evidence type="ECO:0000313" key="2">
    <source>
        <dbReference type="Proteomes" id="UP000037122"/>
    </source>
</evidence>
<dbReference type="SUPFAM" id="SSF50978">
    <property type="entry name" value="WD40 repeat-like"/>
    <property type="match status" value="1"/>
</dbReference>
<dbReference type="AlphaFoldDB" id="A0A0L0NT51"/>
<dbReference type="EMBL" id="LGST01000043">
    <property type="protein sequence ID" value="KND97184.1"/>
    <property type="molecule type" value="Genomic_DNA"/>
</dbReference>
<dbReference type="VEuPathDB" id="FungiDB:CJJ07_004970"/>
<evidence type="ECO:0000313" key="1">
    <source>
        <dbReference type="EMBL" id="KND97184.1"/>
    </source>
</evidence>
<dbReference type="VEuPathDB" id="FungiDB:QG37_06395"/>
<comment type="caution">
    <text evidence="1">The sequence shown here is derived from an EMBL/GenBank/DDBJ whole genome shotgun (WGS) entry which is preliminary data.</text>
</comment>
<dbReference type="Proteomes" id="UP000037122">
    <property type="component" value="Unassembled WGS sequence"/>
</dbReference>
<accession>A0A0L0NT51</accession>
<protein>
    <submittedName>
        <fullName evidence="1">Uncharacterized protein</fullName>
    </submittedName>
</protein>
<dbReference type="InterPro" id="IPR015943">
    <property type="entry name" value="WD40/YVTN_repeat-like_dom_sf"/>
</dbReference>
<name>A0A0L0NT51_CANAR</name>
<dbReference type="VEuPathDB" id="FungiDB:CJI96_0001207"/>
<dbReference type="InterPro" id="IPR036322">
    <property type="entry name" value="WD40_repeat_dom_sf"/>
</dbReference>
<reference evidence="2" key="1">
    <citation type="journal article" date="2015" name="BMC Genomics">
        <title>Draft genome of a commonly misdiagnosed multidrug resistant pathogen Candida auris.</title>
        <authorList>
            <person name="Chatterjee S."/>
            <person name="Alampalli S.V."/>
            <person name="Nageshan R.K."/>
            <person name="Chettiar S.T."/>
            <person name="Joshi S."/>
            <person name="Tatu U.S."/>
        </authorList>
    </citation>
    <scope>NUCLEOTIDE SEQUENCE [LARGE SCALE GENOMIC DNA]</scope>
    <source>
        <strain evidence="2">6684</strain>
    </source>
</reference>